<proteinExistence type="predicted"/>
<name>A0A372LYK9_9ACTN</name>
<evidence type="ECO:0000313" key="2">
    <source>
        <dbReference type="Proteomes" id="UP000263094"/>
    </source>
</evidence>
<gene>
    <name evidence="1" type="ORF">DY218_27465</name>
</gene>
<reference evidence="1 2" key="1">
    <citation type="submission" date="2018-08" db="EMBL/GenBank/DDBJ databases">
        <title>Isolation, diversity and antifungal activity of Actinobacteria from wheat.</title>
        <authorList>
            <person name="Han C."/>
        </authorList>
    </citation>
    <scope>NUCLEOTIDE SEQUENCE [LARGE SCALE GENOMIC DNA]</scope>
    <source>
        <strain evidence="1 2">NEAU-YY421</strain>
    </source>
</reference>
<comment type="caution">
    <text evidence="1">The sequence shown here is derived from an EMBL/GenBank/DDBJ whole genome shotgun (WGS) entry which is preliminary data.</text>
</comment>
<dbReference type="Proteomes" id="UP000263094">
    <property type="component" value="Unassembled WGS sequence"/>
</dbReference>
<dbReference type="AlphaFoldDB" id="A0A372LYK9"/>
<sequence>MRSSTLSLHEQLTASAQGDWGLEAAVDLLAAHGRWLPTLDQHGWITYGSDCFEDCEPGCDTAHTTDIEYAAIDWTGISGALLIDRRTRDTEERDYALLVGSGSERGMLQLACSIAAGTQTSVRGALSSLDSGNLRLALRAIMHAARGRAYAEEVFPTLADDVCEGCGRPGEHRRDWHPRGDRSRHLVVCMDCGNSWIVRDGQGGSA</sequence>
<dbReference type="RefSeq" id="WP_128558804.1">
    <property type="nucleotide sequence ID" value="NZ_QUAK01000194.1"/>
</dbReference>
<dbReference type="OrthoDB" id="3532716at2"/>
<dbReference type="EMBL" id="QUAK01000194">
    <property type="protein sequence ID" value="RFU83649.1"/>
    <property type="molecule type" value="Genomic_DNA"/>
</dbReference>
<protein>
    <submittedName>
        <fullName evidence="1">Uncharacterized protein</fullName>
    </submittedName>
</protein>
<keyword evidence="2" id="KW-1185">Reference proteome</keyword>
<organism evidence="1 2">
    <name type="scientific">Streptomyces triticagri</name>
    <dbReference type="NCBI Taxonomy" id="2293568"/>
    <lineage>
        <taxon>Bacteria</taxon>
        <taxon>Bacillati</taxon>
        <taxon>Actinomycetota</taxon>
        <taxon>Actinomycetes</taxon>
        <taxon>Kitasatosporales</taxon>
        <taxon>Streptomycetaceae</taxon>
        <taxon>Streptomyces</taxon>
    </lineage>
</organism>
<evidence type="ECO:0000313" key="1">
    <source>
        <dbReference type="EMBL" id="RFU83649.1"/>
    </source>
</evidence>
<accession>A0A372LYK9</accession>